<dbReference type="Proteomes" id="UP000321304">
    <property type="component" value="Unassembled WGS sequence"/>
</dbReference>
<name>A0A560L813_9BRAD</name>
<comment type="caution">
    <text evidence="1">The sequence shown here is derived from an EMBL/GenBank/DDBJ whole genome shotgun (WGS) entry which is preliminary data.</text>
</comment>
<sequence length="80" mass="9011">MRCRHNSERGQLDLFRALPSDPAPREVQDLMAFPFFLLAKTKRIVPIDLVTSVACLCTQHMQFADPRAHGSRFQLQGASA</sequence>
<reference evidence="1 2" key="1">
    <citation type="submission" date="2019-06" db="EMBL/GenBank/DDBJ databases">
        <title>Genomic Encyclopedia of Type Strains, Phase IV (KMG-V): Genome sequencing to study the core and pangenomes of soil and plant-associated prokaryotes.</title>
        <authorList>
            <person name="Whitman W."/>
        </authorList>
    </citation>
    <scope>NUCLEOTIDE SEQUENCE [LARGE SCALE GENOMIC DNA]</scope>
    <source>
        <strain evidence="1 2">BR 10355</strain>
    </source>
</reference>
<keyword evidence="2" id="KW-1185">Reference proteome</keyword>
<evidence type="ECO:0000313" key="2">
    <source>
        <dbReference type="Proteomes" id="UP000321304"/>
    </source>
</evidence>
<proteinExistence type="predicted"/>
<dbReference type="EMBL" id="VITY01000016">
    <property type="protein sequence ID" value="TWB89300.1"/>
    <property type="molecule type" value="Genomic_DNA"/>
</dbReference>
<gene>
    <name evidence="1" type="ORF">FBZ93_11615</name>
</gene>
<protein>
    <submittedName>
        <fullName evidence="1">Uncharacterized protein</fullName>
    </submittedName>
</protein>
<dbReference type="AlphaFoldDB" id="A0A560L813"/>
<accession>A0A560L813</accession>
<organism evidence="1 2">
    <name type="scientific">Bradyrhizobium macuxiense</name>
    <dbReference type="NCBI Taxonomy" id="1755647"/>
    <lineage>
        <taxon>Bacteria</taxon>
        <taxon>Pseudomonadati</taxon>
        <taxon>Pseudomonadota</taxon>
        <taxon>Alphaproteobacteria</taxon>
        <taxon>Hyphomicrobiales</taxon>
        <taxon>Nitrobacteraceae</taxon>
        <taxon>Bradyrhizobium</taxon>
    </lineage>
</organism>
<evidence type="ECO:0000313" key="1">
    <source>
        <dbReference type="EMBL" id="TWB89300.1"/>
    </source>
</evidence>